<organism evidence="2 3">
    <name type="scientific">Daphnia magna</name>
    <dbReference type="NCBI Taxonomy" id="35525"/>
    <lineage>
        <taxon>Eukaryota</taxon>
        <taxon>Metazoa</taxon>
        <taxon>Ecdysozoa</taxon>
        <taxon>Arthropoda</taxon>
        <taxon>Crustacea</taxon>
        <taxon>Branchiopoda</taxon>
        <taxon>Diplostraca</taxon>
        <taxon>Cladocera</taxon>
        <taxon>Anomopoda</taxon>
        <taxon>Daphniidae</taxon>
        <taxon>Daphnia</taxon>
    </lineage>
</organism>
<sequence>MTIRNDTAAQIRIRKTRRQSHFLVGGMPMPKRTPDRVVPNGSLAGVVQESPEGPAAAGDGATAEDNGASNRRTCWAPGLAAVRTRPWFDDCRVDGVVGSARVDCSSTRTGVGASLTGLPGTSGA</sequence>
<proteinExistence type="predicted"/>
<protein>
    <submittedName>
        <fullName evidence="2">Uncharacterized protein</fullName>
    </submittedName>
</protein>
<gene>
    <name evidence="2" type="ORF">OUZ56_016244</name>
</gene>
<dbReference type="Proteomes" id="UP001234178">
    <property type="component" value="Unassembled WGS sequence"/>
</dbReference>
<comment type="caution">
    <text evidence="2">The sequence shown here is derived from an EMBL/GenBank/DDBJ whole genome shotgun (WGS) entry which is preliminary data.</text>
</comment>
<dbReference type="EMBL" id="JAOYFB010000038">
    <property type="protein sequence ID" value="KAK4027232.1"/>
    <property type="molecule type" value="Genomic_DNA"/>
</dbReference>
<keyword evidence="3" id="KW-1185">Reference proteome</keyword>
<evidence type="ECO:0000256" key="1">
    <source>
        <dbReference type="SAM" id="MobiDB-lite"/>
    </source>
</evidence>
<reference evidence="2 3" key="1">
    <citation type="journal article" date="2023" name="Nucleic Acids Res.">
        <title>The hologenome of Daphnia magna reveals possible DNA methylation and microbiome-mediated evolution of the host genome.</title>
        <authorList>
            <person name="Chaturvedi A."/>
            <person name="Li X."/>
            <person name="Dhandapani V."/>
            <person name="Marshall H."/>
            <person name="Kissane S."/>
            <person name="Cuenca-Cambronero M."/>
            <person name="Asole G."/>
            <person name="Calvet F."/>
            <person name="Ruiz-Romero M."/>
            <person name="Marangio P."/>
            <person name="Guigo R."/>
            <person name="Rago D."/>
            <person name="Mirbahai L."/>
            <person name="Eastwood N."/>
            <person name="Colbourne J.K."/>
            <person name="Zhou J."/>
            <person name="Mallon E."/>
            <person name="Orsini L."/>
        </authorList>
    </citation>
    <scope>NUCLEOTIDE SEQUENCE [LARGE SCALE GENOMIC DNA]</scope>
    <source>
        <strain evidence="2">LRV0_1</strain>
    </source>
</reference>
<feature type="region of interest" description="Disordered" evidence="1">
    <location>
        <begin position="24"/>
        <end position="69"/>
    </location>
</feature>
<evidence type="ECO:0000313" key="2">
    <source>
        <dbReference type="EMBL" id="KAK4027232.1"/>
    </source>
</evidence>
<name>A0ABR0AQ29_9CRUS</name>
<evidence type="ECO:0000313" key="3">
    <source>
        <dbReference type="Proteomes" id="UP001234178"/>
    </source>
</evidence>
<accession>A0ABR0AQ29</accession>